<keyword evidence="3" id="KW-1185">Reference proteome</keyword>
<evidence type="ECO:0000256" key="1">
    <source>
        <dbReference type="SAM" id="MobiDB-lite"/>
    </source>
</evidence>
<protein>
    <recommendedName>
        <fullName evidence="4">Pole-organizing protein PopZ</fullName>
    </recommendedName>
</protein>
<feature type="region of interest" description="Disordered" evidence="1">
    <location>
        <begin position="1"/>
        <end position="128"/>
    </location>
</feature>
<comment type="caution">
    <text evidence="2">The sequence shown here is derived from an EMBL/GenBank/DDBJ whole genome shotgun (WGS) entry which is preliminary data.</text>
</comment>
<dbReference type="AlphaFoldDB" id="A0A0H2MGH4"/>
<gene>
    <name evidence="2" type="ORF">WH96_07470</name>
</gene>
<dbReference type="PATRIC" id="fig|1489064.4.peg.2747"/>
<dbReference type="STRING" id="1489064.WH96_07470"/>
<evidence type="ECO:0008006" key="4">
    <source>
        <dbReference type="Google" id="ProtNLM"/>
    </source>
</evidence>
<organism evidence="2 3">
    <name type="scientific">Kiloniella spongiae</name>
    <dbReference type="NCBI Taxonomy" id="1489064"/>
    <lineage>
        <taxon>Bacteria</taxon>
        <taxon>Pseudomonadati</taxon>
        <taxon>Pseudomonadota</taxon>
        <taxon>Alphaproteobacteria</taxon>
        <taxon>Rhodospirillales</taxon>
        <taxon>Kiloniellaceae</taxon>
        <taxon>Kiloniella</taxon>
    </lineage>
</organism>
<dbReference type="RefSeq" id="WP_047763534.1">
    <property type="nucleotide sequence ID" value="NZ_LAQL01000004.1"/>
</dbReference>
<evidence type="ECO:0000313" key="3">
    <source>
        <dbReference type="Proteomes" id="UP000035444"/>
    </source>
</evidence>
<dbReference type="Proteomes" id="UP000035444">
    <property type="component" value="Unassembled WGS sequence"/>
</dbReference>
<feature type="compositionally biased region" description="Acidic residues" evidence="1">
    <location>
        <begin position="95"/>
        <end position="128"/>
    </location>
</feature>
<reference evidence="2 3" key="1">
    <citation type="submission" date="2015-03" db="EMBL/GenBank/DDBJ databases">
        <title>Genome Sequence of Kiloniella spongiae MEBiC09566, isolated from a marine sponge.</title>
        <authorList>
            <person name="Shao Z."/>
            <person name="Wang L."/>
            <person name="Li X."/>
        </authorList>
    </citation>
    <scope>NUCLEOTIDE SEQUENCE [LARGE SCALE GENOMIC DNA]</scope>
    <source>
        <strain evidence="2 3">MEBiC09566</strain>
    </source>
</reference>
<proteinExistence type="predicted"/>
<feature type="compositionally biased region" description="Acidic residues" evidence="1">
    <location>
        <begin position="27"/>
        <end position="86"/>
    </location>
</feature>
<dbReference type="EMBL" id="LAQL01000004">
    <property type="protein sequence ID" value="KLN61453.1"/>
    <property type="molecule type" value="Genomic_DNA"/>
</dbReference>
<accession>A0A0H2MGH4</accession>
<name>A0A0H2MGH4_9PROT</name>
<evidence type="ECO:0000313" key="2">
    <source>
        <dbReference type="EMBL" id="KLN61453.1"/>
    </source>
</evidence>
<dbReference type="InterPro" id="IPR019632">
    <property type="entry name" value="DUF2497"/>
</dbReference>
<dbReference type="Pfam" id="PF10691">
    <property type="entry name" value="DUF2497"/>
    <property type="match status" value="1"/>
</dbReference>
<dbReference type="OrthoDB" id="7189469at2"/>
<sequence>MSDQEAEAQGEPSMEEILASIRRIISEDDPEGEASEGTEAQAEEPAADEPEAEDDDVLELTDEVAEDEASAEEEPVETASDEDSIEDDFRSSMGEPEEDEIEVEEVAEEPELEADQESVEDTDLGDISFDEVEVEVEDEIEIAAVAEEPQEEAVDIDLGDDIDLDAPDAESILQEETQDSTSSALSEIARAAVVQRSLAIGTGKTLEDIVREALVPELKAWLDVRLGPMVERIVREEIKKMVRRAEDL</sequence>